<organism evidence="2 3">
    <name type="scientific">Pleurodeles waltl</name>
    <name type="common">Iberian ribbed newt</name>
    <dbReference type="NCBI Taxonomy" id="8319"/>
    <lineage>
        <taxon>Eukaryota</taxon>
        <taxon>Metazoa</taxon>
        <taxon>Chordata</taxon>
        <taxon>Craniata</taxon>
        <taxon>Vertebrata</taxon>
        <taxon>Euteleostomi</taxon>
        <taxon>Amphibia</taxon>
        <taxon>Batrachia</taxon>
        <taxon>Caudata</taxon>
        <taxon>Salamandroidea</taxon>
        <taxon>Salamandridae</taxon>
        <taxon>Pleurodelinae</taxon>
        <taxon>Pleurodeles</taxon>
    </lineage>
</organism>
<name>A0AAV7KRU2_PLEWA</name>
<dbReference type="Proteomes" id="UP001066276">
    <property type="component" value="Chromosome 12"/>
</dbReference>
<evidence type="ECO:0000256" key="1">
    <source>
        <dbReference type="SAM" id="MobiDB-lite"/>
    </source>
</evidence>
<reference evidence="2" key="1">
    <citation type="journal article" date="2022" name="bioRxiv">
        <title>Sequencing and chromosome-scale assembly of the giantPleurodeles waltlgenome.</title>
        <authorList>
            <person name="Brown T."/>
            <person name="Elewa A."/>
            <person name="Iarovenko S."/>
            <person name="Subramanian E."/>
            <person name="Araus A.J."/>
            <person name="Petzold A."/>
            <person name="Susuki M."/>
            <person name="Suzuki K.-i.T."/>
            <person name="Hayashi T."/>
            <person name="Toyoda A."/>
            <person name="Oliveira C."/>
            <person name="Osipova E."/>
            <person name="Leigh N.D."/>
            <person name="Simon A."/>
            <person name="Yun M.H."/>
        </authorList>
    </citation>
    <scope>NUCLEOTIDE SEQUENCE</scope>
    <source>
        <strain evidence="2">20211129_DDA</strain>
        <tissue evidence="2">Liver</tissue>
    </source>
</reference>
<accession>A0AAV7KRU2</accession>
<dbReference type="EMBL" id="JANPWB010000016">
    <property type="protein sequence ID" value="KAJ1081608.1"/>
    <property type="molecule type" value="Genomic_DNA"/>
</dbReference>
<dbReference type="AlphaFoldDB" id="A0AAV7KRU2"/>
<evidence type="ECO:0000313" key="3">
    <source>
        <dbReference type="Proteomes" id="UP001066276"/>
    </source>
</evidence>
<proteinExistence type="predicted"/>
<protein>
    <submittedName>
        <fullName evidence="2">Uncharacterized protein</fullName>
    </submittedName>
</protein>
<comment type="caution">
    <text evidence="2">The sequence shown here is derived from an EMBL/GenBank/DDBJ whole genome shotgun (WGS) entry which is preliminary data.</text>
</comment>
<keyword evidence="3" id="KW-1185">Reference proteome</keyword>
<feature type="compositionally biased region" description="Basic and acidic residues" evidence="1">
    <location>
        <begin position="103"/>
        <end position="112"/>
    </location>
</feature>
<feature type="region of interest" description="Disordered" evidence="1">
    <location>
        <begin position="38"/>
        <end position="136"/>
    </location>
</feature>
<sequence>MIFIKNVNYRSLTPAGERDSGDCWRSLGRLGHAPGLVVRPERRTRRAARAQDGGWAHRSTRLSVAKTSRDVVGGGPQLRRLLSRDSGPSGRREKRLGQSGPERGSDPRRWERPWGAQPAGGHQTGSEAAECVAQAG</sequence>
<gene>
    <name evidence="2" type="ORF">NDU88_001787</name>
</gene>
<evidence type="ECO:0000313" key="2">
    <source>
        <dbReference type="EMBL" id="KAJ1081608.1"/>
    </source>
</evidence>